<dbReference type="InterPro" id="IPR011992">
    <property type="entry name" value="EF-hand-dom_pair"/>
</dbReference>
<dbReference type="SMART" id="SM00054">
    <property type="entry name" value="EFh"/>
    <property type="match status" value="2"/>
</dbReference>
<keyword evidence="1" id="KW-0106">Calcium</keyword>
<reference evidence="4" key="1">
    <citation type="submission" date="2014-11" db="EMBL/GenBank/DDBJ databases">
        <authorList>
            <person name="Otto D Thomas"/>
            <person name="Naeem Raeece"/>
        </authorList>
    </citation>
    <scope>NUCLEOTIDE SEQUENCE</scope>
</reference>
<dbReference type="Gene3D" id="1.10.238.10">
    <property type="entry name" value="EF-hand"/>
    <property type="match status" value="1"/>
</dbReference>
<evidence type="ECO:0000256" key="1">
    <source>
        <dbReference type="ARBA" id="ARBA00022837"/>
    </source>
</evidence>
<evidence type="ECO:0000313" key="4">
    <source>
        <dbReference type="EMBL" id="CEM42957.1"/>
    </source>
</evidence>
<gene>
    <name evidence="4" type="ORF">Cvel_27171</name>
</gene>
<dbReference type="PROSITE" id="PS00018">
    <property type="entry name" value="EF_HAND_1"/>
    <property type="match status" value="1"/>
</dbReference>
<dbReference type="EMBL" id="CDMZ01002574">
    <property type="protein sequence ID" value="CEM42957.1"/>
    <property type="molecule type" value="Genomic_DNA"/>
</dbReference>
<feature type="region of interest" description="Disordered" evidence="2">
    <location>
        <begin position="172"/>
        <end position="229"/>
    </location>
</feature>
<dbReference type="PROSITE" id="PS50222">
    <property type="entry name" value="EF_HAND_2"/>
    <property type="match status" value="2"/>
</dbReference>
<accession>A0A0G4HFV3</accession>
<sequence length="229" mass="26353">MAMEWNLKRIPEAELRRLKAIFDQIDSDGSGGLDFREMKMGLAFLIGRQPTEPEIYKYLREFDVNKNGVLSFDEFLMMCKKYELCDLYEDEKPPEIYSAAMGAAESGSSPARQGVSGGMSGDVRWILDRTGIEFSNRRAAAIRTYLAALDMTSSTHPDFFLEMSRWTKFDPHEIEVGSSDGEDKRDRREEDRRKKEEEDRGRDGRRSSSVAMSDRPRTKEKDDPSVIFF</sequence>
<evidence type="ECO:0000256" key="2">
    <source>
        <dbReference type="SAM" id="MobiDB-lite"/>
    </source>
</evidence>
<dbReference type="GO" id="GO:0005509">
    <property type="term" value="F:calcium ion binding"/>
    <property type="evidence" value="ECO:0007669"/>
    <property type="project" value="InterPro"/>
</dbReference>
<feature type="domain" description="EF-hand" evidence="3">
    <location>
        <begin position="13"/>
        <end position="48"/>
    </location>
</feature>
<dbReference type="CDD" id="cd00051">
    <property type="entry name" value="EFh"/>
    <property type="match status" value="1"/>
</dbReference>
<dbReference type="SUPFAM" id="SSF47473">
    <property type="entry name" value="EF-hand"/>
    <property type="match status" value="1"/>
</dbReference>
<name>A0A0G4HFV3_9ALVE</name>
<proteinExistence type="predicted"/>
<organism evidence="4">
    <name type="scientific">Chromera velia CCMP2878</name>
    <dbReference type="NCBI Taxonomy" id="1169474"/>
    <lineage>
        <taxon>Eukaryota</taxon>
        <taxon>Sar</taxon>
        <taxon>Alveolata</taxon>
        <taxon>Colpodellida</taxon>
        <taxon>Chromeraceae</taxon>
        <taxon>Chromera</taxon>
    </lineage>
</organism>
<feature type="domain" description="EF-hand" evidence="3">
    <location>
        <begin position="50"/>
        <end position="85"/>
    </location>
</feature>
<dbReference type="InterPro" id="IPR018247">
    <property type="entry name" value="EF_Hand_1_Ca_BS"/>
</dbReference>
<dbReference type="VEuPathDB" id="CryptoDB:Cvel_27171"/>
<protein>
    <recommendedName>
        <fullName evidence="3">EF-hand domain-containing protein</fullName>
    </recommendedName>
</protein>
<dbReference type="AlphaFoldDB" id="A0A0G4HFV3"/>
<dbReference type="Pfam" id="PF13499">
    <property type="entry name" value="EF-hand_7"/>
    <property type="match status" value="1"/>
</dbReference>
<dbReference type="InterPro" id="IPR002048">
    <property type="entry name" value="EF_hand_dom"/>
</dbReference>
<feature type="compositionally biased region" description="Basic and acidic residues" evidence="2">
    <location>
        <begin position="172"/>
        <end position="206"/>
    </location>
</feature>
<feature type="compositionally biased region" description="Basic and acidic residues" evidence="2">
    <location>
        <begin position="214"/>
        <end position="229"/>
    </location>
</feature>
<evidence type="ECO:0000259" key="3">
    <source>
        <dbReference type="PROSITE" id="PS50222"/>
    </source>
</evidence>